<accession>A0A1Q9ERS1</accession>
<dbReference type="GO" id="GO:0008017">
    <property type="term" value="F:microtubule binding"/>
    <property type="evidence" value="ECO:0007669"/>
    <property type="project" value="InterPro"/>
</dbReference>
<comment type="similarity">
    <text evidence="6">Belongs to the TRAFAC class myosin-kinesin ATPase superfamily. Kinesin family.</text>
</comment>
<dbReference type="InterPro" id="IPR001752">
    <property type="entry name" value="Kinesin_motor_dom"/>
</dbReference>
<evidence type="ECO:0000256" key="1">
    <source>
        <dbReference type="ARBA" id="ARBA00004496"/>
    </source>
</evidence>
<feature type="compositionally biased region" description="Basic and acidic residues" evidence="8">
    <location>
        <begin position="663"/>
        <end position="672"/>
    </location>
</feature>
<evidence type="ECO:0000256" key="6">
    <source>
        <dbReference type="PROSITE-ProRule" id="PRU00283"/>
    </source>
</evidence>
<dbReference type="PRINTS" id="PR00380">
    <property type="entry name" value="KINESINHEAVY"/>
</dbReference>
<dbReference type="Pfam" id="PF00225">
    <property type="entry name" value="Kinesin"/>
    <property type="match status" value="1"/>
</dbReference>
<feature type="coiled-coil region" evidence="7">
    <location>
        <begin position="846"/>
        <end position="916"/>
    </location>
</feature>
<comment type="subcellular location">
    <subcellularLocation>
        <location evidence="1">Cytoplasm</location>
    </subcellularLocation>
</comment>
<feature type="compositionally biased region" description="Low complexity" evidence="8">
    <location>
        <begin position="739"/>
        <end position="750"/>
    </location>
</feature>
<dbReference type="GO" id="GO:0005875">
    <property type="term" value="C:microtubule associated complex"/>
    <property type="evidence" value="ECO:0007669"/>
    <property type="project" value="TreeGrafter"/>
</dbReference>
<sequence>MTGQPQISNVGKAGWRVLRSTGSFVSVIVRARPPLAPEAPYGHCARTEGRKVLLTTTAEEGPTHRKNRQPQRTRTVECQYDKVLGMQTDQDEVWASVLPTVDKAFEGYNVTLFTYGMTGSGKTHTMLGPTLMESAFEGHKRPTTEGLKSSQQRGIVPRVMMHIFERLPDAEVFLSYLQIYQERCYDLLQPATLAKPLRIREESLKTKSAVQAGPVYVEGLTEVSVVNLEDCLYQLIAGFGNVAFRSTNYNEQSSRAHCVLTLTIRQRLTVNHQAVVRESKVRLVDLAGNERWVSNGPSPSPQHARELATINKSLHTLGNCMQVLSQPGGAKKETRHVPYRNSTLTLLLRDSLAGNSYTLMLCTICCSLLYQMQTLCTLRFADRVKRVQMKAYVCDVLDVKEAQSQMQAEMEYLRAVVTTGADGRALDELKSRISQLQQACSGLEGENRYLREQIAELEKQSLGKSMPPATGGTKATRVLRRVCSEPSLPGPDPWFQLEDDLQDIHAVCHRSHSNMGRLRPAETCPEGHELVHLGSSAEPTPAAAKVAYTEWHCDGAGCYGSSLAPDLGRYHCSLCQHDLCQTCYDQLVGQPHPTERVRRTSFVVPVKPKPEPPSRTPRRPPWEPKPKSRSEAREAREAQTQAGQAQAPAQSPQAQWAPSKKQQSLERLDETSRAPLRKPRGRSPRKPLQFPHLSGPVETSITSFASASTASTTPEPLRKKLQAQAEQRRSYAPVRGKRAAASLPPLSLASPGGGGLRMQAAPSAPTSARREDAEQKSGPLPSVERESHLLNASDKARVAVTESPRLDHGRGQSQPPTKAVPPSNAQPQSARRPVPAAMAAAAVSLLPEVAREVARYVAEIEQWKRQTEQVRRQKTGEVTRQYQEHEVTVQTLNQRIDKLQKEIIQCDRCAKSWEEEKSRRTNSAPTSPTVLPGLVIFQRPLPSHHERRKALLIGVNYSNSHAPLKGCINDVWNMQCLLRYTLRYTPEQLQLLVDGADGRSRPDRAPTKANILAGLQWLIEDVRPGDHLLLVFSGYGAQHPRTPGSNKCESYLVPSDFAADLPSDFFEVVASACKSPAQPNVIDQTAKMAAGAAPGGPEEIERQAAAAQKALGNSKASYRLISMLEVHDFLSQLPQRCRVSLLLDACYTILPGAGPESNSPATFRKVDRGRVEYDKLRNFMSRPRFLELPPLPVQHTPPHLPRSNSFLPCTLHCFSGCRLKEWCAEFPIEGSVQGAFSLRLGLLESPSPGTLPHRRVPVSAAGEQYPSEPQGILSAYRPAASSSAFGCCQPPGRGVVDINRPEIRRQSSGERGIAQRKPLCTVPKHPPGEKALFGS</sequence>
<feature type="compositionally biased region" description="Basic and acidic residues" evidence="8">
    <location>
        <begin position="1299"/>
        <end position="1308"/>
    </location>
</feature>
<dbReference type="InterPro" id="IPR019821">
    <property type="entry name" value="Kinesin_motor_CS"/>
</dbReference>
<dbReference type="PANTHER" id="PTHR47969:SF15">
    <property type="entry name" value="CHROMOSOME-ASSOCIATED KINESIN KIF4A-RELATED"/>
    <property type="match status" value="1"/>
</dbReference>
<feature type="coiled-coil region" evidence="7">
    <location>
        <begin position="426"/>
        <end position="460"/>
    </location>
</feature>
<dbReference type="InterPro" id="IPR027417">
    <property type="entry name" value="P-loop_NTPase"/>
</dbReference>
<proteinExistence type="inferred from homology"/>
<evidence type="ECO:0000313" key="10">
    <source>
        <dbReference type="EMBL" id="OLQ10132.1"/>
    </source>
</evidence>
<evidence type="ECO:0000256" key="7">
    <source>
        <dbReference type="SAM" id="Coils"/>
    </source>
</evidence>
<evidence type="ECO:0000259" key="9">
    <source>
        <dbReference type="PROSITE" id="PS50067"/>
    </source>
</evidence>
<dbReference type="InterPro" id="IPR027640">
    <property type="entry name" value="Kinesin-like_fam"/>
</dbReference>
<gene>
    <name evidence="10" type="primary">KIN12B</name>
    <name evidence="10" type="ORF">AK812_SmicGene6173</name>
</gene>
<evidence type="ECO:0000313" key="11">
    <source>
        <dbReference type="Proteomes" id="UP000186817"/>
    </source>
</evidence>
<comment type="caution">
    <text evidence="10">The sequence shown here is derived from an EMBL/GenBank/DDBJ whole genome shotgun (WGS) entry which is preliminary data.</text>
</comment>
<protein>
    <submittedName>
        <fullName evidence="10">Kinesin-like protein KIN12B</fullName>
    </submittedName>
</protein>
<dbReference type="InterPro" id="IPR011600">
    <property type="entry name" value="Pept_C14_caspase"/>
</dbReference>
<keyword evidence="4 6" id="KW-0067">ATP-binding</keyword>
<dbReference type="OrthoDB" id="3176171at2759"/>
<dbReference type="Proteomes" id="UP000186817">
    <property type="component" value="Unassembled WGS sequence"/>
</dbReference>
<dbReference type="GO" id="GO:0005524">
    <property type="term" value="F:ATP binding"/>
    <property type="evidence" value="ECO:0007669"/>
    <property type="project" value="UniProtKB-UniRule"/>
</dbReference>
<feature type="region of interest" description="Disordered" evidence="8">
    <location>
        <begin position="1297"/>
        <end position="1335"/>
    </location>
</feature>
<dbReference type="GO" id="GO:0006508">
    <property type="term" value="P:proteolysis"/>
    <property type="evidence" value="ECO:0007669"/>
    <property type="project" value="InterPro"/>
</dbReference>
<dbReference type="PROSITE" id="PS00411">
    <property type="entry name" value="KINESIN_MOTOR_1"/>
    <property type="match status" value="1"/>
</dbReference>
<keyword evidence="5 7" id="KW-0175">Coiled coil</keyword>
<reference evidence="10 11" key="1">
    <citation type="submission" date="2016-02" db="EMBL/GenBank/DDBJ databases">
        <title>Genome analysis of coral dinoflagellate symbionts highlights evolutionary adaptations to a symbiotic lifestyle.</title>
        <authorList>
            <person name="Aranda M."/>
            <person name="Li Y."/>
            <person name="Liew Y.J."/>
            <person name="Baumgarten S."/>
            <person name="Simakov O."/>
            <person name="Wilson M."/>
            <person name="Piel J."/>
            <person name="Ashoor H."/>
            <person name="Bougouffa S."/>
            <person name="Bajic V.B."/>
            <person name="Ryu T."/>
            <person name="Ravasi T."/>
            <person name="Bayer T."/>
            <person name="Micklem G."/>
            <person name="Kim H."/>
            <person name="Bhak J."/>
            <person name="Lajeunesse T.C."/>
            <person name="Voolstra C.R."/>
        </authorList>
    </citation>
    <scope>NUCLEOTIDE SEQUENCE [LARGE SCALE GENOMIC DNA]</scope>
    <source>
        <strain evidence="10 11">CCMP2467</strain>
    </source>
</reference>
<dbReference type="SMART" id="SM00129">
    <property type="entry name" value="KISc"/>
    <property type="match status" value="1"/>
</dbReference>
<evidence type="ECO:0000256" key="4">
    <source>
        <dbReference type="ARBA" id="ARBA00022840"/>
    </source>
</evidence>
<dbReference type="GO" id="GO:0003777">
    <property type="term" value="F:microtubule motor activity"/>
    <property type="evidence" value="ECO:0007669"/>
    <property type="project" value="InterPro"/>
</dbReference>
<dbReference type="Gene3D" id="3.40.50.1460">
    <property type="match status" value="1"/>
</dbReference>
<evidence type="ECO:0000256" key="3">
    <source>
        <dbReference type="ARBA" id="ARBA00022741"/>
    </source>
</evidence>
<evidence type="ECO:0000256" key="8">
    <source>
        <dbReference type="SAM" id="MobiDB-lite"/>
    </source>
</evidence>
<dbReference type="GO" id="GO:0005737">
    <property type="term" value="C:cytoplasm"/>
    <property type="evidence" value="ECO:0007669"/>
    <property type="project" value="UniProtKB-SubCell"/>
</dbReference>
<dbReference type="GO" id="GO:0004197">
    <property type="term" value="F:cysteine-type endopeptidase activity"/>
    <property type="evidence" value="ECO:0007669"/>
    <property type="project" value="InterPro"/>
</dbReference>
<feature type="compositionally biased region" description="Low complexity" evidence="8">
    <location>
        <begin position="699"/>
        <end position="713"/>
    </location>
</feature>
<dbReference type="SUPFAM" id="SSF52540">
    <property type="entry name" value="P-loop containing nucleoside triphosphate hydrolases"/>
    <property type="match status" value="1"/>
</dbReference>
<feature type="region of interest" description="Disordered" evidence="8">
    <location>
        <begin position="596"/>
        <end position="834"/>
    </location>
</feature>
<dbReference type="EMBL" id="LSRX01000083">
    <property type="protein sequence ID" value="OLQ10132.1"/>
    <property type="molecule type" value="Genomic_DNA"/>
</dbReference>
<keyword evidence="11" id="KW-1185">Reference proteome</keyword>
<keyword evidence="3 6" id="KW-0547">Nucleotide-binding</keyword>
<evidence type="ECO:0000256" key="5">
    <source>
        <dbReference type="ARBA" id="ARBA00023054"/>
    </source>
</evidence>
<dbReference type="Pfam" id="PF00656">
    <property type="entry name" value="Peptidase_C14"/>
    <property type="match status" value="1"/>
</dbReference>
<feature type="compositionally biased region" description="Low complexity" evidence="8">
    <location>
        <begin position="638"/>
        <end position="658"/>
    </location>
</feature>
<feature type="binding site" evidence="6">
    <location>
        <begin position="116"/>
        <end position="123"/>
    </location>
    <ligand>
        <name>ATP</name>
        <dbReference type="ChEBI" id="CHEBI:30616"/>
    </ligand>
</feature>
<dbReference type="GO" id="GO:0007052">
    <property type="term" value="P:mitotic spindle organization"/>
    <property type="evidence" value="ECO:0007669"/>
    <property type="project" value="TreeGrafter"/>
</dbReference>
<dbReference type="Gene3D" id="3.40.850.10">
    <property type="entry name" value="Kinesin motor domain"/>
    <property type="match status" value="1"/>
</dbReference>
<dbReference type="GO" id="GO:0007018">
    <property type="term" value="P:microtubule-based movement"/>
    <property type="evidence" value="ECO:0007669"/>
    <property type="project" value="InterPro"/>
</dbReference>
<keyword evidence="2" id="KW-0963">Cytoplasm</keyword>
<feature type="compositionally biased region" description="Basic and acidic residues" evidence="8">
    <location>
        <begin position="620"/>
        <end position="637"/>
    </location>
</feature>
<keyword evidence="6" id="KW-0505">Motor protein</keyword>
<dbReference type="PANTHER" id="PTHR47969">
    <property type="entry name" value="CHROMOSOME-ASSOCIATED KINESIN KIF4A-RELATED"/>
    <property type="match status" value="1"/>
</dbReference>
<evidence type="ECO:0000256" key="2">
    <source>
        <dbReference type="ARBA" id="ARBA00022490"/>
    </source>
</evidence>
<dbReference type="GO" id="GO:0051231">
    <property type="term" value="P:spindle elongation"/>
    <property type="evidence" value="ECO:0007669"/>
    <property type="project" value="TreeGrafter"/>
</dbReference>
<name>A0A1Q9ERS1_SYMMI</name>
<dbReference type="InterPro" id="IPR036961">
    <property type="entry name" value="Kinesin_motor_dom_sf"/>
</dbReference>
<feature type="compositionally biased region" description="Basic residues" evidence="8">
    <location>
        <begin position="675"/>
        <end position="685"/>
    </location>
</feature>
<organism evidence="10 11">
    <name type="scientific">Symbiodinium microadriaticum</name>
    <name type="common">Dinoflagellate</name>
    <name type="synonym">Zooxanthella microadriatica</name>
    <dbReference type="NCBI Taxonomy" id="2951"/>
    <lineage>
        <taxon>Eukaryota</taxon>
        <taxon>Sar</taxon>
        <taxon>Alveolata</taxon>
        <taxon>Dinophyceae</taxon>
        <taxon>Suessiales</taxon>
        <taxon>Symbiodiniaceae</taxon>
        <taxon>Symbiodinium</taxon>
    </lineage>
</organism>
<feature type="region of interest" description="Disordered" evidence="8">
    <location>
        <begin position="55"/>
        <end position="74"/>
    </location>
</feature>
<dbReference type="PROSITE" id="PS50067">
    <property type="entry name" value="KINESIN_MOTOR_2"/>
    <property type="match status" value="1"/>
</dbReference>
<feature type="domain" description="Kinesin motor" evidence="9">
    <location>
        <begin position="24"/>
        <end position="387"/>
    </location>
</feature>